<reference evidence="2" key="1">
    <citation type="submission" date="2016-04" db="EMBL/GenBank/DDBJ databases">
        <authorList>
            <person name="Evans L.H."/>
            <person name="Alamgir A."/>
            <person name="Owens N."/>
            <person name="Weber N.D."/>
            <person name="Virtaneva K."/>
            <person name="Barbian K."/>
            <person name="Babar A."/>
            <person name="Rosenke K."/>
        </authorList>
    </citation>
    <scope>NUCLEOTIDE SEQUENCE [LARGE SCALE GENOMIC DNA]</scope>
    <source>
        <strain evidence="2">CBS 101.48</strain>
    </source>
</reference>
<organism evidence="2">
    <name type="scientific">Absidia glauca</name>
    <name type="common">Pin mould</name>
    <dbReference type="NCBI Taxonomy" id="4829"/>
    <lineage>
        <taxon>Eukaryota</taxon>
        <taxon>Fungi</taxon>
        <taxon>Fungi incertae sedis</taxon>
        <taxon>Mucoromycota</taxon>
        <taxon>Mucoromycotina</taxon>
        <taxon>Mucoromycetes</taxon>
        <taxon>Mucorales</taxon>
        <taxon>Cunninghamellaceae</taxon>
        <taxon>Absidia</taxon>
    </lineage>
</organism>
<evidence type="ECO:0000313" key="3">
    <source>
        <dbReference type="Proteomes" id="UP000078561"/>
    </source>
</evidence>
<keyword evidence="3" id="KW-1185">Reference proteome</keyword>
<feature type="compositionally biased region" description="Polar residues" evidence="1">
    <location>
        <begin position="223"/>
        <end position="233"/>
    </location>
</feature>
<gene>
    <name evidence="2" type="primary">ABSGL_09382.1 scaffold 11175</name>
</gene>
<evidence type="ECO:0000256" key="1">
    <source>
        <dbReference type="SAM" id="MobiDB-lite"/>
    </source>
</evidence>
<proteinExistence type="predicted"/>
<name>A0A163JWM3_ABSGL</name>
<accession>A0A163JWM3</accession>
<dbReference type="AlphaFoldDB" id="A0A163JWM3"/>
<sequence>MTHVEVINNTSDVPVFTPSLGLRYWMNKMKRTDSISKPTTDPTQLTTTTHVIAPSPSMKEKTEAIYILSNGIQGRSRVNNNANNDTQSAVSISGITTSSYFGGGLGSSSMNGYDIDSSLRVLHQGGTSSSARSSSFLSDDIQSNASIKSKPWISQLIQHHELAQQDEETTASPSPLMMVTQQPQGVDIFDDDEDDEDDGIDGDIFGCSHSFPSSSDQVVQTVESAQSTNNNKIRSSKQRRWSENDYSPPLGSRIKAGLGRLMGRELSPSTSTG</sequence>
<dbReference type="EMBL" id="LT554202">
    <property type="protein sequence ID" value="SAM03541.1"/>
    <property type="molecule type" value="Genomic_DNA"/>
</dbReference>
<feature type="region of interest" description="Disordered" evidence="1">
    <location>
        <begin position="223"/>
        <end position="273"/>
    </location>
</feature>
<dbReference type="Proteomes" id="UP000078561">
    <property type="component" value="Unassembled WGS sequence"/>
</dbReference>
<protein>
    <submittedName>
        <fullName evidence="2">Uncharacterized protein</fullName>
    </submittedName>
</protein>
<dbReference type="OrthoDB" id="2289317at2759"/>
<dbReference type="InParanoid" id="A0A163JWM3"/>
<evidence type="ECO:0000313" key="2">
    <source>
        <dbReference type="EMBL" id="SAM03541.1"/>
    </source>
</evidence>